<dbReference type="Pfam" id="PF24850">
    <property type="entry name" value="CC_BshC"/>
    <property type="match status" value="1"/>
</dbReference>
<dbReference type="PIRSF" id="PIRSF012535">
    <property type="entry name" value="UCP012535"/>
    <property type="match status" value="1"/>
</dbReference>
<accession>A0A381Y0D0</accession>
<evidence type="ECO:0000256" key="1">
    <source>
        <dbReference type="ARBA" id="ARBA00022598"/>
    </source>
</evidence>
<feature type="domain" description="Bacillithiol biosynthesis BshC C-terminal coiled-coil" evidence="3">
    <location>
        <begin position="393"/>
        <end position="548"/>
    </location>
</feature>
<dbReference type="InterPro" id="IPR011199">
    <property type="entry name" value="Bacillithiol_biosynth_BshC"/>
</dbReference>
<protein>
    <recommendedName>
        <fullName evidence="5">Bacillithiol biosynthesis cysteine-adding enzyme BshC</fullName>
    </recommendedName>
</protein>
<feature type="domain" description="Bacillithiol biosynthesis BshC N-terminal Rossmann-like" evidence="2">
    <location>
        <begin position="25"/>
        <end position="389"/>
    </location>
</feature>
<dbReference type="InterPro" id="IPR055398">
    <property type="entry name" value="Rossmann-like_BshC"/>
</dbReference>
<dbReference type="NCBIfam" id="TIGR03998">
    <property type="entry name" value="thiol_BshC"/>
    <property type="match status" value="1"/>
</dbReference>
<evidence type="ECO:0000313" key="4">
    <source>
        <dbReference type="EMBL" id="SVA70405.1"/>
    </source>
</evidence>
<name>A0A381Y0D0_9ZZZZ</name>
<evidence type="ECO:0000259" key="3">
    <source>
        <dbReference type="Pfam" id="PF24850"/>
    </source>
</evidence>
<keyword evidence="1" id="KW-0436">Ligase</keyword>
<gene>
    <name evidence="4" type="ORF">METZ01_LOCUS123259</name>
</gene>
<dbReference type="AlphaFoldDB" id="A0A381Y0D0"/>
<sequence length="549" mass="59531">VPLGYTPPVPPDLVTTDIRRFPGIKRLASEYATNFAALAPFFAGDPEDDAAWRAAIAARAGSARGVAETSLLQNQQRTRGAPEAAIAAAGRLATPGAIAIVTGQQAGLFGGPFYTLLKAISAIRWAREVEQRYGTPAVAVFWVDAEDHDLDEIRKCSVLDSDLVVQTLELSFPSSTMGAPAATVRLSDEIVGVLDALATALPATDFTDDLVTGLRHAYAEGRGLVEAFSIWLEQCLGHLGLVVFDASEPAAKPLVTSLFEQELQSPGITASLARDAGARLESEGFHAQVEPTADTVALFLLGDTRVPIRHDEDGFRLGDNRLSIAQLKARLHGDASCFGPNVLLRPIVQDRLFPTACYVAGPNELAYLGQLREVYQHFGVPMPLIAPRLSVSVVDAAVIKFVRRYALDVESLQARDEALLNRLLDAQLPDTVERAIRDTETATRIQMQSLAEAVGAVDPTLSGAAESALGRMERDFRNLRNKVIQAAKRQDQTLRRQFARSQAQLFPNGTPQERALSGVHFLNRHGPALIEHLVKDTRLNTTHHWVISV</sequence>
<dbReference type="HAMAP" id="MF_01867">
    <property type="entry name" value="BshC"/>
    <property type="match status" value="1"/>
</dbReference>
<dbReference type="EMBL" id="UINC01017021">
    <property type="protein sequence ID" value="SVA70405.1"/>
    <property type="molecule type" value="Genomic_DNA"/>
</dbReference>
<reference evidence="4" key="1">
    <citation type="submission" date="2018-05" db="EMBL/GenBank/DDBJ databases">
        <authorList>
            <person name="Lanie J.A."/>
            <person name="Ng W.-L."/>
            <person name="Kazmierczak K.M."/>
            <person name="Andrzejewski T.M."/>
            <person name="Davidsen T.M."/>
            <person name="Wayne K.J."/>
            <person name="Tettelin H."/>
            <person name="Glass J.I."/>
            <person name="Rusch D."/>
            <person name="Podicherti R."/>
            <person name="Tsui H.-C.T."/>
            <person name="Winkler M.E."/>
        </authorList>
    </citation>
    <scope>NUCLEOTIDE SEQUENCE</scope>
</reference>
<proteinExistence type="inferred from homology"/>
<evidence type="ECO:0008006" key="5">
    <source>
        <dbReference type="Google" id="ProtNLM"/>
    </source>
</evidence>
<feature type="non-terminal residue" evidence="4">
    <location>
        <position position="1"/>
    </location>
</feature>
<dbReference type="Pfam" id="PF10079">
    <property type="entry name" value="Rossmann-like_BshC"/>
    <property type="match status" value="1"/>
</dbReference>
<evidence type="ECO:0000259" key="2">
    <source>
        <dbReference type="Pfam" id="PF10079"/>
    </source>
</evidence>
<dbReference type="GO" id="GO:0016874">
    <property type="term" value="F:ligase activity"/>
    <property type="evidence" value="ECO:0007669"/>
    <property type="project" value="UniProtKB-KW"/>
</dbReference>
<organism evidence="4">
    <name type="scientific">marine metagenome</name>
    <dbReference type="NCBI Taxonomy" id="408172"/>
    <lineage>
        <taxon>unclassified sequences</taxon>
        <taxon>metagenomes</taxon>
        <taxon>ecological metagenomes</taxon>
    </lineage>
</organism>
<dbReference type="InterPro" id="IPR055399">
    <property type="entry name" value="CC_BshC"/>
</dbReference>